<evidence type="ECO:0000313" key="9">
    <source>
        <dbReference type="EMBL" id="ORW43123.1"/>
    </source>
</evidence>
<dbReference type="HAMAP" id="MF_00692">
    <property type="entry name" value="SelO"/>
    <property type="match status" value="1"/>
</dbReference>
<evidence type="ECO:0000256" key="3">
    <source>
        <dbReference type="ARBA" id="ARBA00022695"/>
    </source>
</evidence>
<comment type="catalytic activity">
    <reaction evidence="8">
        <text>L-seryl-[protein] + UTP = O-(5'-uridylyl)-L-seryl-[protein] + diphosphate</text>
        <dbReference type="Rhea" id="RHEA:64604"/>
        <dbReference type="Rhea" id="RHEA-COMP:9863"/>
        <dbReference type="Rhea" id="RHEA-COMP:16635"/>
        <dbReference type="ChEBI" id="CHEBI:29999"/>
        <dbReference type="ChEBI" id="CHEBI:33019"/>
        <dbReference type="ChEBI" id="CHEBI:46398"/>
        <dbReference type="ChEBI" id="CHEBI:156051"/>
    </reaction>
</comment>
<dbReference type="GO" id="GO:0030145">
    <property type="term" value="F:manganese ion binding"/>
    <property type="evidence" value="ECO:0007669"/>
    <property type="project" value="UniProtKB-UniRule"/>
</dbReference>
<dbReference type="NCBIfam" id="NF000658">
    <property type="entry name" value="PRK00029.1"/>
    <property type="match status" value="1"/>
</dbReference>
<comment type="function">
    <text evidence="8">Nucleotidyltransferase involved in the post-translational modification of proteins. It can catalyze the addition of adenosine monophosphate (AMP) or uridine monophosphate (UMP) to a protein, resulting in modifications known as AMPylation and UMPylation.</text>
</comment>
<keyword evidence="7 8" id="KW-0460">Magnesium</keyword>
<feature type="binding site" evidence="8">
    <location>
        <position position="255"/>
    </location>
    <ligand>
        <name>Mg(2+)</name>
        <dbReference type="ChEBI" id="CHEBI:18420"/>
    </ligand>
</feature>
<proteinExistence type="inferred from homology"/>
<dbReference type="EC" id="2.7.7.108" evidence="8"/>
<evidence type="ECO:0000256" key="1">
    <source>
        <dbReference type="ARBA" id="ARBA00009747"/>
    </source>
</evidence>
<dbReference type="GO" id="GO:0005524">
    <property type="term" value="F:ATP binding"/>
    <property type="evidence" value="ECO:0007669"/>
    <property type="project" value="UniProtKB-UniRule"/>
</dbReference>
<dbReference type="OrthoDB" id="9776281at2"/>
<keyword evidence="3 8" id="KW-0548">Nucleotidyltransferase</keyword>
<accession>A0A1X2A7D2</accession>
<dbReference type="Pfam" id="PF02696">
    <property type="entry name" value="SelO"/>
    <property type="match status" value="1"/>
</dbReference>
<feature type="binding site" evidence="8">
    <location>
        <position position="128"/>
    </location>
    <ligand>
        <name>ATP</name>
        <dbReference type="ChEBI" id="CHEBI:30616"/>
    </ligand>
</feature>
<comment type="catalytic activity">
    <reaction evidence="8">
        <text>L-histidyl-[protein] + UTP = N(tele)-(5'-uridylyl)-L-histidyl-[protein] + diphosphate</text>
        <dbReference type="Rhea" id="RHEA:83891"/>
        <dbReference type="Rhea" id="RHEA-COMP:9745"/>
        <dbReference type="Rhea" id="RHEA-COMP:20239"/>
        <dbReference type="ChEBI" id="CHEBI:29979"/>
        <dbReference type="ChEBI" id="CHEBI:33019"/>
        <dbReference type="ChEBI" id="CHEBI:46398"/>
        <dbReference type="ChEBI" id="CHEBI:233474"/>
    </reaction>
</comment>
<feature type="binding site" evidence="8">
    <location>
        <position position="127"/>
    </location>
    <ligand>
        <name>ATP</name>
        <dbReference type="ChEBI" id="CHEBI:30616"/>
    </ligand>
</feature>
<evidence type="ECO:0000313" key="10">
    <source>
        <dbReference type="Proteomes" id="UP000193285"/>
    </source>
</evidence>
<dbReference type="GO" id="GO:0070733">
    <property type="term" value="F:AMPylase activity"/>
    <property type="evidence" value="ECO:0007669"/>
    <property type="project" value="UniProtKB-EC"/>
</dbReference>
<evidence type="ECO:0000256" key="8">
    <source>
        <dbReference type="HAMAP-Rule" id="MF_00692"/>
    </source>
</evidence>
<comment type="caution">
    <text evidence="9">The sequence shown here is derived from an EMBL/GenBank/DDBJ whole genome shotgun (WGS) entry which is preliminary data.</text>
</comment>
<dbReference type="PANTHER" id="PTHR32057:SF14">
    <property type="entry name" value="PROTEIN ADENYLYLTRANSFERASE SELO, MITOCHONDRIAL"/>
    <property type="match status" value="1"/>
</dbReference>
<dbReference type="GO" id="GO:0000287">
    <property type="term" value="F:magnesium ion binding"/>
    <property type="evidence" value="ECO:0007669"/>
    <property type="project" value="UniProtKB-UniRule"/>
</dbReference>
<feature type="binding site" evidence="8">
    <location>
        <position position="94"/>
    </location>
    <ligand>
        <name>ATP</name>
        <dbReference type="ChEBI" id="CHEBI:30616"/>
    </ligand>
</feature>
<feature type="binding site" evidence="8">
    <location>
        <position position="95"/>
    </location>
    <ligand>
        <name>ATP</name>
        <dbReference type="ChEBI" id="CHEBI:30616"/>
    </ligand>
</feature>
<evidence type="ECO:0000256" key="7">
    <source>
        <dbReference type="ARBA" id="ARBA00022842"/>
    </source>
</evidence>
<feature type="active site" description="Proton acceptor" evidence="8">
    <location>
        <position position="254"/>
    </location>
</feature>
<dbReference type="PANTHER" id="PTHR32057">
    <property type="entry name" value="PROTEIN ADENYLYLTRANSFERASE SELO, MITOCHONDRIAL"/>
    <property type="match status" value="1"/>
</dbReference>
<comment type="similarity">
    <text evidence="1 8">Belongs to the SELO family.</text>
</comment>
<comment type="catalytic activity">
    <reaction evidence="8">
        <text>L-tyrosyl-[protein] + ATP = O-(5'-adenylyl)-L-tyrosyl-[protein] + diphosphate</text>
        <dbReference type="Rhea" id="RHEA:54288"/>
        <dbReference type="Rhea" id="RHEA-COMP:10136"/>
        <dbReference type="Rhea" id="RHEA-COMP:13846"/>
        <dbReference type="ChEBI" id="CHEBI:30616"/>
        <dbReference type="ChEBI" id="CHEBI:33019"/>
        <dbReference type="ChEBI" id="CHEBI:46858"/>
        <dbReference type="ChEBI" id="CHEBI:83624"/>
        <dbReference type="EC" id="2.7.7.108"/>
    </reaction>
</comment>
<organism evidence="9 10">
    <name type="scientific">Mycobacterium paraense</name>
    <dbReference type="NCBI Taxonomy" id="767916"/>
    <lineage>
        <taxon>Bacteria</taxon>
        <taxon>Bacillati</taxon>
        <taxon>Actinomycetota</taxon>
        <taxon>Actinomycetes</taxon>
        <taxon>Mycobacteriales</taxon>
        <taxon>Mycobacteriaceae</taxon>
        <taxon>Mycobacterium</taxon>
        <taxon>Mycobacterium simiae complex</taxon>
    </lineage>
</organism>
<reference evidence="9 10" key="1">
    <citation type="journal article" date="2015" name="Emerg. Microbes Infect.">
        <title>Characterization of 17 strains belonging to the Mycobacterium simiae complex and description of Mycobacterium paraense sp. nov.</title>
        <authorList>
            <person name="Fusco da Costa A.R."/>
            <person name="Fedrizzi T."/>
            <person name="Lopes M.L."/>
            <person name="Pecorari M."/>
            <person name="Oliveira da Costa W.L."/>
            <person name="Giacobazzi E."/>
            <person name="da Costa Bahia J.R."/>
            <person name="De Sanctis V."/>
            <person name="Batista Lima K.V."/>
            <person name="Bertorelli R."/>
            <person name="Grottola A."/>
            <person name="Fabio A."/>
            <person name="Mariottini A."/>
            <person name="Ferretti P."/>
            <person name="Di Leva F."/>
            <person name="Fregni Serpini G."/>
            <person name="Tagliazucchi S."/>
            <person name="Rumpianesi F."/>
            <person name="Jousson O."/>
            <person name="Segata N."/>
            <person name="Tortoli E."/>
        </authorList>
    </citation>
    <scope>NUCLEOTIDE SEQUENCE [LARGE SCALE GENOMIC DNA]</scope>
    <source>
        <strain evidence="9 10">IEC33</strain>
    </source>
</reference>
<comment type="catalytic activity">
    <reaction evidence="8">
        <text>L-seryl-[protein] + ATP = 3-O-(5'-adenylyl)-L-seryl-[protein] + diphosphate</text>
        <dbReference type="Rhea" id="RHEA:58120"/>
        <dbReference type="Rhea" id="RHEA-COMP:9863"/>
        <dbReference type="Rhea" id="RHEA-COMP:15073"/>
        <dbReference type="ChEBI" id="CHEBI:29999"/>
        <dbReference type="ChEBI" id="CHEBI:30616"/>
        <dbReference type="ChEBI" id="CHEBI:33019"/>
        <dbReference type="ChEBI" id="CHEBI:142516"/>
        <dbReference type="EC" id="2.7.7.108"/>
    </reaction>
</comment>
<dbReference type="EMBL" id="LQPN01000059">
    <property type="protein sequence ID" value="ORW43123.1"/>
    <property type="molecule type" value="Genomic_DNA"/>
</dbReference>
<evidence type="ECO:0000256" key="6">
    <source>
        <dbReference type="ARBA" id="ARBA00022840"/>
    </source>
</evidence>
<keyword evidence="6 8" id="KW-0067">ATP-binding</keyword>
<dbReference type="EC" id="2.7.7.-" evidence="8"/>
<dbReference type="InterPro" id="IPR003846">
    <property type="entry name" value="SelO"/>
</dbReference>
<dbReference type="AlphaFoldDB" id="A0A1X2A7D2"/>
<comment type="catalytic activity">
    <reaction evidence="8">
        <text>L-threonyl-[protein] + ATP = 3-O-(5'-adenylyl)-L-threonyl-[protein] + diphosphate</text>
        <dbReference type="Rhea" id="RHEA:54292"/>
        <dbReference type="Rhea" id="RHEA-COMP:11060"/>
        <dbReference type="Rhea" id="RHEA-COMP:13847"/>
        <dbReference type="ChEBI" id="CHEBI:30013"/>
        <dbReference type="ChEBI" id="CHEBI:30616"/>
        <dbReference type="ChEBI" id="CHEBI:33019"/>
        <dbReference type="ChEBI" id="CHEBI:138113"/>
        <dbReference type="EC" id="2.7.7.108"/>
    </reaction>
</comment>
<protein>
    <recommendedName>
        <fullName evidence="8">Protein nucleotidyltransferase YdiU</fullName>
        <ecNumber evidence="8">2.7.7.-</ecNumber>
    </recommendedName>
    <alternativeName>
        <fullName evidence="8">Protein adenylyltransferase YdiU</fullName>
        <ecNumber evidence="8">2.7.7.108</ecNumber>
    </alternativeName>
    <alternativeName>
        <fullName evidence="8">Protein uridylyltransferase YdiU</fullName>
        <ecNumber evidence="8">2.7.7.-</ecNumber>
    </alternativeName>
</protein>
<evidence type="ECO:0000256" key="2">
    <source>
        <dbReference type="ARBA" id="ARBA00022679"/>
    </source>
</evidence>
<gene>
    <name evidence="8" type="primary">ydiU</name>
    <name evidence="8" type="synonym">selO</name>
    <name evidence="9" type="ORF">AWB90_18400</name>
</gene>
<dbReference type="RefSeq" id="WP_085245550.1">
    <property type="nucleotide sequence ID" value="NZ_LQPN01000059.1"/>
</dbReference>
<evidence type="ECO:0000256" key="4">
    <source>
        <dbReference type="ARBA" id="ARBA00022723"/>
    </source>
</evidence>
<feature type="binding site" evidence="8">
    <location>
        <position position="115"/>
    </location>
    <ligand>
        <name>ATP</name>
        <dbReference type="ChEBI" id="CHEBI:30616"/>
    </ligand>
</feature>
<comment type="catalytic activity">
    <reaction evidence="8">
        <text>L-tyrosyl-[protein] + UTP = O-(5'-uridylyl)-L-tyrosyl-[protein] + diphosphate</text>
        <dbReference type="Rhea" id="RHEA:83887"/>
        <dbReference type="Rhea" id="RHEA-COMP:10136"/>
        <dbReference type="Rhea" id="RHEA-COMP:20238"/>
        <dbReference type="ChEBI" id="CHEBI:33019"/>
        <dbReference type="ChEBI" id="CHEBI:46398"/>
        <dbReference type="ChEBI" id="CHEBI:46858"/>
        <dbReference type="ChEBI" id="CHEBI:90602"/>
    </reaction>
</comment>
<feature type="binding site" evidence="8">
    <location>
        <position position="264"/>
    </location>
    <ligand>
        <name>ATP</name>
        <dbReference type="ChEBI" id="CHEBI:30616"/>
    </ligand>
</feature>
<dbReference type="Proteomes" id="UP000193285">
    <property type="component" value="Unassembled WGS sequence"/>
</dbReference>
<sequence length="487" mass="52678">MSVTPQTTVALADRFFRELPELAVRWQADAAAEVRPLVVNDALAAELGLDGAWLRSPDGLRFLVGNQVPDGAVPVAQAYAGHQFGGYVPRLGDGRALLLGEFVDDRGRLRDIHLKGSGPTPFARGGDGLAAVGPMLREYIISEAMHALGVPTTRSLAVVATGRQVQRDTLLPGAVLTRVASSHLRVGSFQYAASTADLDLLRRLADHAIARHHPDAATAARPYLALFEAVVAAQAALIARWMLIGFVHGVMNTDNMTISGETIDYGPCAFMEAYDPDTVFSSIDFWGRYAYGNQPVIAGWNLARFAEALLPLLSEDAEQAVTLAEQAFGVFRPTYDAVWSSGMRTKLGLPEDVAAQHLTPLADELLTLLKESRVDYTSFFRHLAQAARGDAEPARGLFLDLAGFDDWLSRWRALGPDADAMDRANPIYIPRNHLVEEALAAATAGDLDPLLRLLDAVTAPYDERPGLQRYAGPAPEDFGAYQTFCGT</sequence>
<name>A0A1X2A7D2_9MYCO</name>
<keyword evidence="5 8" id="KW-0547">Nucleotide-binding</keyword>
<feature type="binding site" evidence="8">
    <location>
        <position position="264"/>
    </location>
    <ligand>
        <name>Mg(2+)</name>
        <dbReference type="ChEBI" id="CHEBI:18420"/>
    </ligand>
</feature>
<feature type="binding site" evidence="8">
    <location>
        <position position="92"/>
    </location>
    <ligand>
        <name>ATP</name>
        <dbReference type="ChEBI" id="CHEBI:30616"/>
    </ligand>
</feature>
<comment type="cofactor">
    <cofactor evidence="8">
        <name>Mg(2+)</name>
        <dbReference type="ChEBI" id="CHEBI:18420"/>
    </cofactor>
    <cofactor evidence="8">
        <name>Mn(2+)</name>
        <dbReference type="ChEBI" id="CHEBI:29035"/>
    </cofactor>
</comment>
<feature type="binding site" evidence="8">
    <location>
        <position position="178"/>
    </location>
    <ligand>
        <name>ATP</name>
        <dbReference type="ChEBI" id="CHEBI:30616"/>
    </ligand>
</feature>
<keyword evidence="4 8" id="KW-0479">Metal-binding</keyword>
<keyword evidence="2 8" id="KW-0808">Transferase</keyword>
<keyword evidence="8" id="KW-0464">Manganese</keyword>
<evidence type="ECO:0000256" key="5">
    <source>
        <dbReference type="ARBA" id="ARBA00022741"/>
    </source>
</evidence>
<dbReference type="STRING" id="767916.AWB91_16935"/>
<feature type="binding site" evidence="8">
    <location>
        <position position="185"/>
    </location>
    <ligand>
        <name>ATP</name>
        <dbReference type="ChEBI" id="CHEBI:30616"/>
    </ligand>
</feature>